<organism evidence="1">
    <name type="scientific">uncultured Caudovirales phage</name>
    <dbReference type="NCBI Taxonomy" id="2100421"/>
    <lineage>
        <taxon>Viruses</taxon>
        <taxon>Duplodnaviria</taxon>
        <taxon>Heunggongvirae</taxon>
        <taxon>Uroviricota</taxon>
        <taxon>Caudoviricetes</taxon>
        <taxon>Peduoviridae</taxon>
        <taxon>Maltschvirus</taxon>
        <taxon>Maltschvirus maltsch</taxon>
    </lineage>
</organism>
<protein>
    <submittedName>
        <fullName evidence="1">Uncharacterized protein</fullName>
    </submittedName>
</protein>
<gene>
    <name evidence="1" type="ORF">UFOVP622_18</name>
</gene>
<reference evidence="1" key="1">
    <citation type="submission" date="2020-04" db="EMBL/GenBank/DDBJ databases">
        <authorList>
            <person name="Chiriac C."/>
            <person name="Salcher M."/>
            <person name="Ghai R."/>
            <person name="Kavagutti S V."/>
        </authorList>
    </citation>
    <scope>NUCLEOTIDE SEQUENCE</scope>
</reference>
<evidence type="ECO:0000313" key="1">
    <source>
        <dbReference type="EMBL" id="CAB4153388.1"/>
    </source>
</evidence>
<name>A0A6J5N3S2_9CAUD</name>
<accession>A0A6J5N3S2</accession>
<dbReference type="EMBL" id="LR796594">
    <property type="protein sequence ID" value="CAB4153388.1"/>
    <property type="molecule type" value="Genomic_DNA"/>
</dbReference>
<proteinExistence type="predicted"/>
<sequence length="103" mass="11533">MTYEIVGLVPNQTDINGVTFTGSIGVTPLPSSITEDTLVVVTIATDPDPIFNFKGEEEDFILRDEENGFIFRSEEGIAYLPYVEMNYTNTFGIDFVEQIFIPI</sequence>